<dbReference type="Gene3D" id="1.25.40.10">
    <property type="entry name" value="Tetratricopeptide repeat domain"/>
    <property type="match status" value="1"/>
</dbReference>
<name>A0AAQ4E2K6_AMBAM</name>
<dbReference type="InterPro" id="IPR011990">
    <property type="entry name" value="TPR-like_helical_dom_sf"/>
</dbReference>
<evidence type="ECO:0000256" key="1">
    <source>
        <dbReference type="ARBA" id="ARBA00006487"/>
    </source>
</evidence>
<evidence type="ECO:0000256" key="4">
    <source>
        <dbReference type="SAM" id="SignalP"/>
    </source>
</evidence>
<dbReference type="EMBL" id="JARKHS020023257">
    <property type="protein sequence ID" value="KAK8768946.1"/>
    <property type="molecule type" value="Genomic_DNA"/>
</dbReference>
<dbReference type="GO" id="GO:0005783">
    <property type="term" value="C:endoplasmic reticulum"/>
    <property type="evidence" value="ECO:0007669"/>
    <property type="project" value="TreeGrafter"/>
</dbReference>
<gene>
    <name evidence="6" type="ORF">V5799_014591</name>
</gene>
<evidence type="ECO:0000256" key="3">
    <source>
        <dbReference type="ARBA" id="ARBA00023180"/>
    </source>
</evidence>
<accession>A0AAQ4E2K6</accession>
<proteinExistence type="inferred from homology"/>
<dbReference type="PANTHER" id="PTHR13986:SF8">
    <property type="entry name" value="PROLYL 3-HYDROXYLASE 1-LIKE PROTEIN"/>
    <property type="match status" value="1"/>
</dbReference>
<feature type="signal peptide" evidence="4">
    <location>
        <begin position="1"/>
        <end position="22"/>
    </location>
</feature>
<comment type="caution">
    <text evidence="6">The sequence shown here is derived from an EMBL/GenBank/DDBJ whole genome shotgun (WGS) entry which is preliminary data.</text>
</comment>
<keyword evidence="7" id="KW-1185">Reference proteome</keyword>
<keyword evidence="2 4" id="KW-0732">Signal</keyword>
<dbReference type="Proteomes" id="UP001321473">
    <property type="component" value="Unassembled WGS sequence"/>
</dbReference>
<feature type="domain" description="Leprecan-like alpha-helical" evidence="5">
    <location>
        <begin position="38"/>
        <end position="194"/>
    </location>
</feature>
<feature type="chain" id="PRO_5042862127" description="Leprecan-like alpha-helical domain-containing protein" evidence="4">
    <location>
        <begin position="23"/>
        <end position="258"/>
    </location>
</feature>
<keyword evidence="3" id="KW-0325">Glycoprotein</keyword>
<dbReference type="Pfam" id="PF23557">
    <property type="entry name" value="TPR_leprecan"/>
    <property type="match status" value="1"/>
</dbReference>
<dbReference type="InterPro" id="IPR052284">
    <property type="entry name" value="Collagen_mod_leprecan"/>
</dbReference>
<evidence type="ECO:0000256" key="2">
    <source>
        <dbReference type="ARBA" id="ARBA00022729"/>
    </source>
</evidence>
<reference evidence="6 7" key="1">
    <citation type="journal article" date="2023" name="Arcadia Sci">
        <title>De novo assembly of a long-read Amblyomma americanum tick genome.</title>
        <authorList>
            <person name="Chou S."/>
            <person name="Poskanzer K.E."/>
            <person name="Rollins M."/>
            <person name="Thuy-Boun P.S."/>
        </authorList>
    </citation>
    <scope>NUCLEOTIDE SEQUENCE [LARGE SCALE GENOMIC DNA]</scope>
    <source>
        <strain evidence="6">F_SG_1</strain>
        <tissue evidence="6">Salivary glands</tissue>
    </source>
</reference>
<dbReference type="InterPro" id="IPR056585">
    <property type="entry name" value="Leprecan_dom"/>
</dbReference>
<dbReference type="AlphaFoldDB" id="A0AAQ4E2K6"/>
<sequence length="258" mass="28706">MRGVRPVFLCFAVVVAAFEVRAESADAASGDDGIADYESLYLSAVESYLSGHWAQCVSRLKTALAAYRTHVGVVVGCRTKCRAGGKTGDECATSSSAFYIAQAAEAHCLRKCTGPWDRVSISEATIRDFRERLPYNYLQRCYFELGDTKAAATAAYTFLESNPGHSLVVFHLSQYLEESGLSNRDVASLENNEYQPPRFCPIVGELQKACEATQSYLLLLPDDADMWYNQAFYARLPSTQDSWFKARKVRQQNLTLLI</sequence>
<evidence type="ECO:0000259" key="5">
    <source>
        <dbReference type="Pfam" id="PF23557"/>
    </source>
</evidence>
<protein>
    <recommendedName>
        <fullName evidence="5">Leprecan-like alpha-helical domain-containing protein</fullName>
    </recommendedName>
</protein>
<comment type="similarity">
    <text evidence="1">Belongs to the leprecan family.</text>
</comment>
<dbReference type="SUPFAM" id="SSF48452">
    <property type="entry name" value="TPR-like"/>
    <property type="match status" value="1"/>
</dbReference>
<evidence type="ECO:0000313" key="7">
    <source>
        <dbReference type="Proteomes" id="UP001321473"/>
    </source>
</evidence>
<organism evidence="6 7">
    <name type="scientific">Amblyomma americanum</name>
    <name type="common">Lone star tick</name>
    <dbReference type="NCBI Taxonomy" id="6943"/>
    <lineage>
        <taxon>Eukaryota</taxon>
        <taxon>Metazoa</taxon>
        <taxon>Ecdysozoa</taxon>
        <taxon>Arthropoda</taxon>
        <taxon>Chelicerata</taxon>
        <taxon>Arachnida</taxon>
        <taxon>Acari</taxon>
        <taxon>Parasitiformes</taxon>
        <taxon>Ixodida</taxon>
        <taxon>Ixodoidea</taxon>
        <taxon>Ixodidae</taxon>
        <taxon>Amblyomminae</taxon>
        <taxon>Amblyomma</taxon>
    </lineage>
</organism>
<evidence type="ECO:0000313" key="6">
    <source>
        <dbReference type="EMBL" id="KAK8768946.1"/>
    </source>
</evidence>
<dbReference type="GO" id="GO:0030199">
    <property type="term" value="P:collagen fibril organization"/>
    <property type="evidence" value="ECO:0007669"/>
    <property type="project" value="TreeGrafter"/>
</dbReference>
<dbReference type="GO" id="GO:0005518">
    <property type="term" value="F:collagen binding"/>
    <property type="evidence" value="ECO:0007669"/>
    <property type="project" value="TreeGrafter"/>
</dbReference>
<dbReference type="PANTHER" id="PTHR13986">
    <property type="entry name" value="PROTEIN LYSINE HYDROXYLATION COMPLEX COMPONENT"/>
    <property type="match status" value="1"/>
</dbReference>